<dbReference type="AlphaFoldDB" id="A0A1Y5RW50"/>
<dbReference type="CDD" id="cd06259">
    <property type="entry name" value="YdcF-like"/>
    <property type="match status" value="1"/>
</dbReference>
<keyword evidence="3" id="KW-1185">Reference proteome</keyword>
<reference evidence="2 3" key="1">
    <citation type="submission" date="2017-03" db="EMBL/GenBank/DDBJ databases">
        <authorList>
            <person name="Afonso C.L."/>
            <person name="Miller P.J."/>
            <person name="Scott M.A."/>
            <person name="Spackman E."/>
            <person name="Goraichik I."/>
            <person name="Dimitrov K.M."/>
            <person name="Suarez D.L."/>
            <person name="Swayne D.E."/>
        </authorList>
    </citation>
    <scope>NUCLEOTIDE SEQUENCE [LARGE SCALE GENOMIC DNA]</scope>
    <source>
        <strain evidence="2 3">CECT 7691</strain>
    </source>
</reference>
<accession>A0A1Y5RW50</accession>
<organism evidence="2 3">
    <name type="scientific">Oceanibacterium hippocampi</name>
    <dbReference type="NCBI Taxonomy" id="745714"/>
    <lineage>
        <taxon>Bacteria</taxon>
        <taxon>Pseudomonadati</taxon>
        <taxon>Pseudomonadota</taxon>
        <taxon>Alphaproteobacteria</taxon>
        <taxon>Sneathiellales</taxon>
        <taxon>Sneathiellaceae</taxon>
        <taxon>Oceanibacterium</taxon>
    </lineage>
</organism>
<evidence type="ECO:0000313" key="2">
    <source>
        <dbReference type="EMBL" id="SLN26451.1"/>
    </source>
</evidence>
<proteinExistence type="predicted"/>
<sequence length="206" mass="22731">MRRFYLPEARDLIVVLCALLLFWFGGFLGFCAGMPTPGTTVAVPHDGIVVLTGTRDRLVAGFDLLRQGLGRRLLISGVNPATTKAILGQATGQDEQLLDCCVDLGRIALHTRGNATEAILWAESHGFHSLIVVTTGYHMPRSMLEFRARMPALSLTPFATRSDAVTPGGWWYRPRALFVMFSEFNKYLVSLVRVRLTDNLPEPAPS</sequence>
<gene>
    <name evidence="2" type="ORF">OCH7691_00818</name>
</gene>
<dbReference type="Pfam" id="PF02698">
    <property type="entry name" value="DUF218"/>
    <property type="match status" value="1"/>
</dbReference>
<dbReference type="OrthoDB" id="9812311at2"/>
<dbReference type="InParanoid" id="A0A1Y5RW50"/>
<protein>
    <recommendedName>
        <fullName evidence="1">DUF218 domain-containing protein</fullName>
    </recommendedName>
</protein>
<evidence type="ECO:0000313" key="3">
    <source>
        <dbReference type="Proteomes" id="UP000193200"/>
    </source>
</evidence>
<dbReference type="InterPro" id="IPR003848">
    <property type="entry name" value="DUF218"/>
</dbReference>
<feature type="domain" description="DUF218" evidence="1">
    <location>
        <begin position="46"/>
        <end position="169"/>
    </location>
</feature>
<dbReference type="Proteomes" id="UP000193200">
    <property type="component" value="Unassembled WGS sequence"/>
</dbReference>
<evidence type="ECO:0000259" key="1">
    <source>
        <dbReference type="Pfam" id="PF02698"/>
    </source>
</evidence>
<dbReference type="RefSeq" id="WP_085882114.1">
    <property type="nucleotide sequence ID" value="NZ_FWFR01000001.1"/>
</dbReference>
<dbReference type="EMBL" id="FWFR01000001">
    <property type="protein sequence ID" value="SLN26451.1"/>
    <property type="molecule type" value="Genomic_DNA"/>
</dbReference>
<name>A0A1Y5RW50_9PROT</name>